<dbReference type="Pfam" id="PF02875">
    <property type="entry name" value="Mur_ligase_C"/>
    <property type="match status" value="1"/>
</dbReference>
<dbReference type="SUPFAM" id="SSF51984">
    <property type="entry name" value="MurCD N-terminal domain"/>
    <property type="match status" value="1"/>
</dbReference>
<dbReference type="InterPro" id="IPR004101">
    <property type="entry name" value="Mur_ligase_C"/>
</dbReference>
<dbReference type="GO" id="GO:0008360">
    <property type="term" value="P:regulation of cell shape"/>
    <property type="evidence" value="ECO:0007669"/>
    <property type="project" value="UniProtKB-KW"/>
</dbReference>
<dbReference type="EC" id="6.3.2.8" evidence="3 14"/>
<dbReference type="PANTHER" id="PTHR43445:SF3">
    <property type="entry name" value="UDP-N-ACETYLMURAMATE--L-ALANINE LIGASE"/>
    <property type="match status" value="1"/>
</dbReference>
<dbReference type="InterPro" id="IPR036565">
    <property type="entry name" value="Mur-like_cat_sf"/>
</dbReference>
<keyword evidence="12 14" id="KW-0961">Cell wall biogenesis/degradation</keyword>
<evidence type="ECO:0000256" key="10">
    <source>
        <dbReference type="ARBA" id="ARBA00022984"/>
    </source>
</evidence>
<dbReference type="InterPro" id="IPR005758">
    <property type="entry name" value="UDP-N-AcMur_Ala_ligase_MurC"/>
</dbReference>
<protein>
    <recommendedName>
        <fullName evidence="3 14">UDP-N-acetylmuramate--L-alanine ligase</fullName>
        <ecNumber evidence="3 14">6.3.2.8</ecNumber>
    </recommendedName>
    <alternativeName>
        <fullName evidence="14">UDP-N-acetylmuramoyl-L-alanine synthetase</fullName>
    </alternativeName>
</protein>
<dbReference type="Pfam" id="PF08245">
    <property type="entry name" value="Mur_ligase_M"/>
    <property type="match status" value="1"/>
</dbReference>
<dbReference type="PATRIC" id="fig|1121338.3.peg.1726"/>
<dbReference type="Gene3D" id="3.90.190.20">
    <property type="entry name" value="Mur ligase, C-terminal domain"/>
    <property type="match status" value="1"/>
</dbReference>
<evidence type="ECO:0000256" key="7">
    <source>
        <dbReference type="ARBA" id="ARBA00022741"/>
    </source>
</evidence>
<dbReference type="PANTHER" id="PTHR43445">
    <property type="entry name" value="UDP-N-ACETYLMURAMATE--L-ALANINE LIGASE-RELATED"/>
    <property type="match status" value="1"/>
</dbReference>
<dbReference type="Gene3D" id="3.40.1190.10">
    <property type="entry name" value="Mur-like, catalytic domain"/>
    <property type="match status" value="1"/>
</dbReference>
<reference evidence="18 19" key="1">
    <citation type="submission" date="2016-02" db="EMBL/GenBank/DDBJ databases">
        <title>Genome sequence of Clostridium tepidiprofundi DSM 19306.</title>
        <authorList>
            <person name="Poehlein A."/>
            <person name="Daniel R."/>
        </authorList>
    </citation>
    <scope>NUCLEOTIDE SEQUENCE [LARGE SCALE GENOMIC DNA]</scope>
    <source>
        <strain evidence="18 19">DSM 19306</strain>
    </source>
</reference>
<dbReference type="GO" id="GO:0005524">
    <property type="term" value="F:ATP binding"/>
    <property type="evidence" value="ECO:0007669"/>
    <property type="project" value="UniProtKB-UniRule"/>
</dbReference>
<dbReference type="SUPFAM" id="SSF53244">
    <property type="entry name" value="MurD-like peptide ligases, peptide-binding domain"/>
    <property type="match status" value="1"/>
</dbReference>
<evidence type="ECO:0000256" key="3">
    <source>
        <dbReference type="ARBA" id="ARBA00012211"/>
    </source>
</evidence>
<evidence type="ECO:0000256" key="1">
    <source>
        <dbReference type="ARBA" id="ARBA00004496"/>
    </source>
</evidence>
<name>A0A151B358_9CLOT</name>
<evidence type="ECO:0000313" key="18">
    <source>
        <dbReference type="EMBL" id="KYH34354.1"/>
    </source>
</evidence>
<keyword evidence="6 14" id="KW-0132">Cell division</keyword>
<feature type="domain" description="Mur ligase C-terminal" evidence="16">
    <location>
        <begin position="317"/>
        <end position="447"/>
    </location>
</feature>
<evidence type="ECO:0000256" key="8">
    <source>
        <dbReference type="ARBA" id="ARBA00022840"/>
    </source>
</evidence>
<dbReference type="GO" id="GO:0071555">
    <property type="term" value="P:cell wall organization"/>
    <property type="evidence" value="ECO:0007669"/>
    <property type="project" value="UniProtKB-KW"/>
</dbReference>
<dbReference type="HAMAP" id="MF_00046">
    <property type="entry name" value="MurC"/>
    <property type="match status" value="1"/>
</dbReference>
<evidence type="ECO:0000256" key="6">
    <source>
        <dbReference type="ARBA" id="ARBA00022618"/>
    </source>
</evidence>
<evidence type="ECO:0000256" key="11">
    <source>
        <dbReference type="ARBA" id="ARBA00023306"/>
    </source>
</evidence>
<dbReference type="GO" id="GO:0009252">
    <property type="term" value="P:peptidoglycan biosynthetic process"/>
    <property type="evidence" value="ECO:0007669"/>
    <property type="project" value="UniProtKB-UniRule"/>
</dbReference>
<dbReference type="SUPFAM" id="SSF53623">
    <property type="entry name" value="MurD-like peptide ligases, catalytic domain"/>
    <property type="match status" value="1"/>
</dbReference>
<dbReference type="UniPathway" id="UPA00219"/>
<keyword evidence="11 14" id="KW-0131">Cell cycle</keyword>
<comment type="subcellular location">
    <subcellularLocation>
        <location evidence="1 14">Cytoplasm</location>
    </subcellularLocation>
</comment>
<gene>
    <name evidence="18" type="primary">murC_2</name>
    <name evidence="14" type="synonym">murC</name>
    <name evidence="18" type="ORF">CLTEP_16780</name>
</gene>
<keyword evidence="4 14" id="KW-0963">Cytoplasm</keyword>
<evidence type="ECO:0000256" key="12">
    <source>
        <dbReference type="ARBA" id="ARBA00023316"/>
    </source>
</evidence>
<dbReference type="GO" id="GO:0005737">
    <property type="term" value="C:cytoplasm"/>
    <property type="evidence" value="ECO:0007669"/>
    <property type="project" value="UniProtKB-SubCell"/>
</dbReference>
<dbReference type="OrthoDB" id="9804126at2"/>
<dbReference type="NCBIfam" id="TIGR01082">
    <property type="entry name" value="murC"/>
    <property type="match status" value="1"/>
</dbReference>
<accession>A0A151B358</accession>
<evidence type="ECO:0000256" key="5">
    <source>
        <dbReference type="ARBA" id="ARBA00022598"/>
    </source>
</evidence>
<dbReference type="Proteomes" id="UP000075531">
    <property type="component" value="Unassembled WGS sequence"/>
</dbReference>
<comment type="function">
    <text evidence="14">Cell wall formation.</text>
</comment>
<comment type="pathway">
    <text evidence="2 14">Cell wall biogenesis; peptidoglycan biosynthesis.</text>
</comment>
<evidence type="ECO:0000256" key="9">
    <source>
        <dbReference type="ARBA" id="ARBA00022960"/>
    </source>
</evidence>
<evidence type="ECO:0000256" key="4">
    <source>
        <dbReference type="ARBA" id="ARBA00022490"/>
    </source>
</evidence>
<dbReference type="Gene3D" id="3.40.50.720">
    <property type="entry name" value="NAD(P)-binding Rossmann-like Domain"/>
    <property type="match status" value="1"/>
</dbReference>
<dbReference type="InterPro" id="IPR036615">
    <property type="entry name" value="Mur_ligase_C_dom_sf"/>
</dbReference>
<dbReference type="InterPro" id="IPR013221">
    <property type="entry name" value="Mur_ligase_cen"/>
</dbReference>
<comment type="catalytic activity">
    <reaction evidence="13 14">
        <text>UDP-N-acetyl-alpha-D-muramate + L-alanine + ATP = UDP-N-acetyl-alpha-D-muramoyl-L-alanine + ADP + phosphate + H(+)</text>
        <dbReference type="Rhea" id="RHEA:23372"/>
        <dbReference type="ChEBI" id="CHEBI:15378"/>
        <dbReference type="ChEBI" id="CHEBI:30616"/>
        <dbReference type="ChEBI" id="CHEBI:43474"/>
        <dbReference type="ChEBI" id="CHEBI:57972"/>
        <dbReference type="ChEBI" id="CHEBI:70757"/>
        <dbReference type="ChEBI" id="CHEBI:83898"/>
        <dbReference type="ChEBI" id="CHEBI:456216"/>
        <dbReference type="EC" id="6.3.2.8"/>
    </reaction>
</comment>
<evidence type="ECO:0000259" key="15">
    <source>
        <dbReference type="Pfam" id="PF01225"/>
    </source>
</evidence>
<dbReference type="EMBL" id="LTBA01000018">
    <property type="protein sequence ID" value="KYH34354.1"/>
    <property type="molecule type" value="Genomic_DNA"/>
</dbReference>
<dbReference type="Pfam" id="PF01225">
    <property type="entry name" value="Mur_ligase"/>
    <property type="match status" value="1"/>
</dbReference>
<organism evidence="18 19">
    <name type="scientific">Clostridium tepidiprofundi DSM 19306</name>
    <dbReference type="NCBI Taxonomy" id="1121338"/>
    <lineage>
        <taxon>Bacteria</taxon>
        <taxon>Bacillati</taxon>
        <taxon>Bacillota</taxon>
        <taxon>Clostridia</taxon>
        <taxon>Eubacteriales</taxon>
        <taxon>Clostridiaceae</taxon>
        <taxon>Clostridium</taxon>
    </lineage>
</organism>
<sequence length="460" mass="51360">MSFDFINDRHKKIHFIGIGGISMSGLAEILIENGYKVSGSDVNSSHITDSLKNNGAEIFIGHKANNVDGSDIVVYTAAISKDNPEILKAKELNIPLMDRATFLGEIMKGHKYNVAVAGTHGKTTTTSMLSHIVIKENLDPTILVGGELDIISGNVRTGNSDYFITEACEYKESFLKFYPYIGIILNIDADHLDYYKNIEHIKDTFAKFIKLIPENGYAVINYDDENAREILKHANCNIITYGLKSGTYTARNINYDKNGCAHFDLYKENKKLFSINLNVPGEHNVLNALASICASICLNISQSSIINGLYNFHGTHRRFEIKGVKNNITVIDDYAHHPTEIKATIKTANTYPHKKIFCVFQPHTYTRTLSLFDEFSEAFYGVDTLILADIYSASREKDTGIVSSDMLGNSIRDKGINCLNLHSFCEIAEYLNKHCNEGDIILTVGAGDIYKVGEIFLENY</sequence>
<keyword evidence="8 14" id="KW-0067">ATP-binding</keyword>
<dbReference type="InterPro" id="IPR000713">
    <property type="entry name" value="Mur_ligase_N"/>
</dbReference>
<comment type="caution">
    <text evidence="18">The sequence shown here is derived from an EMBL/GenBank/DDBJ whole genome shotgun (WGS) entry which is preliminary data.</text>
</comment>
<proteinExistence type="inferred from homology"/>
<evidence type="ECO:0000256" key="13">
    <source>
        <dbReference type="ARBA" id="ARBA00047833"/>
    </source>
</evidence>
<dbReference type="RefSeq" id="WP_066825297.1">
    <property type="nucleotide sequence ID" value="NZ_LTBA01000018.1"/>
</dbReference>
<feature type="binding site" evidence="14">
    <location>
        <begin position="118"/>
        <end position="124"/>
    </location>
    <ligand>
        <name>ATP</name>
        <dbReference type="ChEBI" id="CHEBI:30616"/>
    </ligand>
</feature>
<dbReference type="InterPro" id="IPR050061">
    <property type="entry name" value="MurCDEF_pg_biosynth"/>
</dbReference>
<keyword evidence="10 14" id="KW-0573">Peptidoglycan synthesis</keyword>
<keyword evidence="19" id="KW-1185">Reference proteome</keyword>
<feature type="domain" description="Mur ligase N-terminal catalytic" evidence="15">
    <location>
        <begin position="12"/>
        <end position="110"/>
    </location>
</feature>
<dbReference type="AlphaFoldDB" id="A0A151B358"/>
<keyword evidence="5 14" id="KW-0436">Ligase</keyword>
<keyword evidence="7 14" id="KW-0547">Nucleotide-binding</keyword>
<keyword evidence="9 14" id="KW-0133">Cell shape</keyword>
<evidence type="ECO:0000256" key="2">
    <source>
        <dbReference type="ARBA" id="ARBA00004752"/>
    </source>
</evidence>
<dbReference type="GO" id="GO:0051301">
    <property type="term" value="P:cell division"/>
    <property type="evidence" value="ECO:0007669"/>
    <property type="project" value="UniProtKB-KW"/>
</dbReference>
<dbReference type="STRING" id="1121338.CLTEP_16780"/>
<evidence type="ECO:0000259" key="17">
    <source>
        <dbReference type="Pfam" id="PF08245"/>
    </source>
</evidence>
<evidence type="ECO:0000259" key="16">
    <source>
        <dbReference type="Pfam" id="PF02875"/>
    </source>
</evidence>
<feature type="domain" description="Mur ligase central" evidence="17">
    <location>
        <begin position="116"/>
        <end position="294"/>
    </location>
</feature>
<evidence type="ECO:0000256" key="14">
    <source>
        <dbReference type="HAMAP-Rule" id="MF_00046"/>
    </source>
</evidence>
<dbReference type="GO" id="GO:0008763">
    <property type="term" value="F:UDP-N-acetylmuramate-L-alanine ligase activity"/>
    <property type="evidence" value="ECO:0007669"/>
    <property type="project" value="UniProtKB-UniRule"/>
</dbReference>
<comment type="similarity">
    <text evidence="14">Belongs to the MurCDEF family.</text>
</comment>
<evidence type="ECO:0000313" key="19">
    <source>
        <dbReference type="Proteomes" id="UP000075531"/>
    </source>
</evidence>